<keyword evidence="4" id="KW-0539">Nucleus</keyword>
<keyword evidence="3" id="KW-0804">Transcription</keyword>
<keyword evidence="1" id="KW-0805">Transcription regulation</keyword>
<dbReference type="InterPro" id="IPR003441">
    <property type="entry name" value="NAC-dom"/>
</dbReference>
<dbReference type="OrthoDB" id="774757at2759"/>
<evidence type="ECO:0000259" key="5">
    <source>
        <dbReference type="PROSITE" id="PS51005"/>
    </source>
</evidence>
<dbReference type="Proteomes" id="UP000275267">
    <property type="component" value="Unassembled WGS sequence"/>
</dbReference>
<dbReference type="GO" id="GO:0003677">
    <property type="term" value="F:DNA binding"/>
    <property type="evidence" value="ECO:0007669"/>
    <property type="project" value="UniProtKB-KW"/>
</dbReference>
<dbReference type="InterPro" id="IPR036093">
    <property type="entry name" value="NAC_dom_sf"/>
</dbReference>
<dbReference type="PROSITE" id="PS51005">
    <property type="entry name" value="NAC"/>
    <property type="match status" value="1"/>
</dbReference>
<sequence>MSTKGAKALGLPPGLNFCPDDDELVEFFLLPTVRGEPAWFPGVVVIDDDSAANTLPWKLLERHGLAGDDEAYFFVRTKEAARQDRHCADGASLQWLYTWLALSSFTCVNQNTNSTAIAVYCILVPEA</sequence>
<comment type="caution">
    <text evidence="6">The sequence shown here is derived from an EMBL/GenBank/DDBJ whole genome shotgun (WGS) entry which is preliminary data.</text>
</comment>
<reference evidence="7" key="1">
    <citation type="journal article" date="2019" name="Nat. Commun.">
        <title>The genome of broomcorn millet.</title>
        <authorList>
            <person name="Zou C."/>
            <person name="Miki D."/>
            <person name="Li D."/>
            <person name="Tang Q."/>
            <person name="Xiao L."/>
            <person name="Rajput S."/>
            <person name="Deng P."/>
            <person name="Jia W."/>
            <person name="Huang R."/>
            <person name="Zhang M."/>
            <person name="Sun Y."/>
            <person name="Hu J."/>
            <person name="Fu X."/>
            <person name="Schnable P.S."/>
            <person name="Li F."/>
            <person name="Zhang H."/>
            <person name="Feng B."/>
            <person name="Zhu X."/>
            <person name="Liu R."/>
            <person name="Schnable J.C."/>
            <person name="Zhu J.-K."/>
            <person name="Zhang H."/>
        </authorList>
    </citation>
    <scope>NUCLEOTIDE SEQUENCE [LARGE SCALE GENOMIC DNA]</scope>
</reference>
<dbReference type="EMBL" id="PQIB02000007">
    <property type="protein sequence ID" value="RLN08744.1"/>
    <property type="molecule type" value="Genomic_DNA"/>
</dbReference>
<dbReference type="AlphaFoldDB" id="A0A3L6RTU2"/>
<keyword evidence="7" id="KW-1185">Reference proteome</keyword>
<gene>
    <name evidence="6" type="ORF">C2845_PM11G17130</name>
</gene>
<evidence type="ECO:0000256" key="3">
    <source>
        <dbReference type="ARBA" id="ARBA00023163"/>
    </source>
</evidence>
<evidence type="ECO:0000256" key="4">
    <source>
        <dbReference type="ARBA" id="ARBA00023242"/>
    </source>
</evidence>
<accession>A0A3L6RTU2</accession>
<proteinExistence type="predicted"/>
<organism evidence="6 7">
    <name type="scientific">Panicum miliaceum</name>
    <name type="common">Proso millet</name>
    <name type="synonym">Broomcorn millet</name>
    <dbReference type="NCBI Taxonomy" id="4540"/>
    <lineage>
        <taxon>Eukaryota</taxon>
        <taxon>Viridiplantae</taxon>
        <taxon>Streptophyta</taxon>
        <taxon>Embryophyta</taxon>
        <taxon>Tracheophyta</taxon>
        <taxon>Spermatophyta</taxon>
        <taxon>Magnoliopsida</taxon>
        <taxon>Liliopsida</taxon>
        <taxon>Poales</taxon>
        <taxon>Poaceae</taxon>
        <taxon>PACMAD clade</taxon>
        <taxon>Panicoideae</taxon>
        <taxon>Panicodae</taxon>
        <taxon>Paniceae</taxon>
        <taxon>Panicinae</taxon>
        <taxon>Panicum</taxon>
        <taxon>Panicum sect. Panicum</taxon>
    </lineage>
</organism>
<dbReference type="Gene3D" id="2.170.150.80">
    <property type="entry name" value="NAC domain"/>
    <property type="match status" value="1"/>
</dbReference>
<feature type="domain" description="NAC" evidence="5">
    <location>
        <begin position="11"/>
        <end position="127"/>
    </location>
</feature>
<evidence type="ECO:0000313" key="6">
    <source>
        <dbReference type="EMBL" id="RLN08744.1"/>
    </source>
</evidence>
<name>A0A3L6RTU2_PANMI</name>
<evidence type="ECO:0000313" key="7">
    <source>
        <dbReference type="Proteomes" id="UP000275267"/>
    </source>
</evidence>
<evidence type="ECO:0000256" key="2">
    <source>
        <dbReference type="ARBA" id="ARBA00023125"/>
    </source>
</evidence>
<evidence type="ECO:0000256" key="1">
    <source>
        <dbReference type="ARBA" id="ARBA00023015"/>
    </source>
</evidence>
<dbReference type="Pfam" id="PF02365">
    <property type="entry name" value="NAM"/>
    <property type="match status" value="1"/>
</dbReference>
<protein>
    <recommendedName>
        <fullName evidence="5">NAC domain-containing protein</fullName>
    </recommendedName>
</protein>
<dbReference type="GO" id="GO:0006355">
    <property type="term" value="P:regulation of DNA-templated transcription"/>
    <property type="evidence" value="ECO:0007669"/>
    <property type="project" value="InterPro"/>
</dbReference>
<keyword evidence="2" id="KW-0238">DNA-binding</keyword>
<dbReference type="SUPFAM" id="SSF101941">
    <property type="entry name" value="NAC domain"/>
    <property type="match status" value="1"/>
</dbReference>